<dbReference type="PANTHER" id="PTHR37690">
    <property type="entry name" value="CHORISMATE DEHYDRATASE"/>
    <property type="match status" value="1"/>
</dbReference>
<dbReference type="SUPFAM" id="SSF53850">
    <property type="entry name" value="Periplasmic binding protein-like II"/>
    <property type="match status" value="1"/>
</dbReference>
<keyword evidence="3 4" id="KW-0456">Lyase</keyword>
<dbReference type="AlphaFoldDB" id="A0A561UCK3"/>
<keyword evidence="6" id="KW-1185">Reference proteome</keyword>
<gene>
    <name evidence="4" type="primary">mqnA</name>
    <name evidence="5" type="ORF">FHX73_11850</name>
</gene>
<dbReference type="EC" id="4.2.1.151" evidence="4"/>
<dbReference type="OrthoDB" id="9810112at2"/>
<comment type="caution">
    <text evidence="5">The sequence shown here is derived from an EMBL/GenBank/DDBJ whole genome shotgun (WGS) entry which is preliminary data.</text>
</comment>
<comment type="catalytic activity">
    <reaction evidence="4">
        <text>chorismate = 3-[(1-carboxyvinyl)-oxy]benzoate + H2O</text>
        <dbReference type="Rhea" id="RHEA:40051"/>
        <dbReference type="ChEBI" id="CHEBI:15377"/>
        <dbReference type="ChEBI" id="CHEBI:29748"/>
        <dbReference type="ChEBI" id="CHEBI:76981"/>
        <dbReference type="EC" id="4.2.1.151"/>
    </reaction>
</comment>
<dbReference type="RefSeq" id="WP_145903348.1">
    <property type="nucleotide sequence ID" value="NZ_BAAAMZ010000066.1"/>
</dbReference>
<organism evidence="5 6">
    <name type="scientific">Kitasatospora viridis</name>
    <dbReference type="NCBI Taxonomy" id="281105"/>
    <lineage>
        <taxon>Bacteria</taxon>
        <taxon>Bacillati</taxon>
        <taxon>Actinomycetota</taxon>
        <taxon>Actinomycetes</taxon>
        <taxon>Kitasatosporales</taxon>
        <taxon>Streptomycetaceae</taxon>
        <taxon>Kitasatospora</taxon>
    </lineage>
</organism>
<dbReference type="GO" id="GO:0016836">
    <property type="term" value="F:hydro-lyase activity"/>
    <property type="evidence" value="ECO:0007669"/>
    <property type="project" value="UniProtKB-UniRule"/>
</dbReference>
<evidence type="ECO:0000256" key="1">
    <source>
        <dbReference type="ARBA" id="ARBA00004863"/>
    </source>
</evidence>
<dbReference type="Gene3D" id="3.40.190.10">
    <property type="entry name" value="Periplasmic binding protein-like II"/>
    <property type="match status" value="2"/>
</dbReference>
<comment type="pathway">
    <text evidence="1 4">Quinol/quinone metabolism; menaquinone biosynthesis.</text>
</comment>
<accession>A0A561UCK3</accession>
<evidence type="ECO:0000256" key="4">
    <source>
        <dbReference type="HAMAP-Rule" id="MF_00995"/>
    </source>
</evidence>
<comment type="function">
    <text evidence="4">Catalyzes the dehydration of chorismate into 3-[(1-carboxyvinyl)oxy]benzoate, a step in the biosynthesis of menaquinone (MK, vitamin K2).</text>
</comment>
<dbReference type="CDD" id="cd13634">
    <property type="entry name" value="PBP2_Sco4506"/>
    <property type="match status" value="1"/>
</dbReference>
<dbReference type="InterPro" id="IPR003773">
    <property type="entry name" value="Menaquinone_biosynth"/>
</dbReference>
<evidence type="ECO:0000256" key="2">
    <source>
        <dbReference type="ARBA" id="ARBA00022428"/>
    </source>
</evidence>
<dbReference type="GO" id="GO:0009234">
    <property type="term" value="P:menaquinone biosynthetic process"/>
    <property type="evidence" value="ECO:0007669"/>
    <property type="project" value="UniProtKB-UniRule"/>
</dbReference>
<sequence length="289" mass="31905">MSTDLPRKPRVGHIRFLNCLPLLWGLSRTAGLLDLDLSCDTPERLGNALVAGELDLGPISLVEYLRHADELVVLPDLAVGSDGPVLSCLIVSKVPLDRLEGEVVSLCTTSRTSTRLARLILAERVGVNPVYRDRAPELATMLDQASAAVIIGDPALRATVEASRTTGLAVHDLGQLWREWTGLPFVFALFAVRRDYLRRHPERVRQVHAALLAARDLGLAEVDRVCEHAAQWGPFDEPILKRYFTEALDYGFGDRQLRGVAEFARRVAKADGGFPTGIRLETLHTTEQF</sequence>
<proteinExistence type="inferred from homology"/>
<evidence type="ECO:0000313" key="5">
    <source>
        <dbReference type="EMBL" id="TWF97075.1"/>
    </source>
</evidence>
<name>A0A561UCK3_9ACTN</name>
<evidence type="ECO:0000313" key="6">
    <source>
        <dbReference type="Proteomes" id="UP000317940"/>
    </source>
</evidence>
<dbReference type="UniPathway" id="UPA00079"/>
<dbReference type="Pfam" id="PF02621">
    <property type="entry name" value="VitK2_biosynth"/>
    <property type="match status" value="1"/>
</dbReference>
<dbReference type="InterPro" id="IPR030868">
    <property type="entry name" value="MqnA"/>
</dbReference>
<protein>
    <recommendedName>
        <fullName evidence="4">Chorismate dehydratase</fullName>
        <ecNumber evidence="4">4.2.1.151</ecNumber>
    </recommendedName>
    <alternativeName>
        <fullName evidence="4">Menaquinone biosynthetic enzyme MqnA</fullName>
    </alternativeName>
</protein>
<dbReference type="Proteomes" id="UP000317940">
    <property type="component" value="Unassembled WGS sequence"/>
</dbReference>
<reference evidence="5 6" key="1">
    <citation type="submission" date="2019-06" db="EMBL/GenBank/DDBJ databases">
        <title>Sequencing the genomes of 1000 actinobacteria strains.</title>
        <authorList>
            <person name="Klenk H.-P."/>
        </authorList>
    </citation>
    <scope>NUCLEOTIDE SEQUENCE [LARGE SCALE GENOMIC DNA]</scope>
    <source>
        <strain evidence="5 6">DSM 44826</strain>
    </source>
</reference>
<dbReference type="HAMAP" id="MF_00995">
    <property type="entry name" value="MqnA"/>
    <property type="match status" value="1"/>
</dbReference>
<evidence type="ECO:0000256" key="3">
    <source>
        <dbReference type="ARBA" id="ARBA00023239"/>
    </source>
</evidence>
<dbReference type="EMBL" id="VIWT01000001">
    <property type="protein sequence ID" value="TWF97075.1"/>
    <property type="molecule type" value="Genomic_DNA"/>
</dbReference>
<comment type="similarity">
    <text evidence="4">Belongs to the MqnA/MqnD family. MqnA subfamily.</text>
</comment>
<dbReference type="PANTHER" id="PTHR37690:SF1">
    <property type="entry name" value="CHORISMATE DEHYDRATASE"/>
    <property type="match status" value="1"/>
</dbReference>
<keyword evidence="2 4" id="KW-0474">Menaquinone biosynthesis</keyword>